<dbReference type="InterPro" id="IPR007739">
    <property type="entry name" value="RgpF"/>
</dbReference>
<comment type="caution">
    <text evidence="1">The sequence shown here is derived from an EMBL/GenBank/DDBJ whole genome shotgun (WGS) entry which is preliminary data.</text>
</comment>
<dbReference type="AlphaFoldDB" id="A0A1V9G2C2"/>
<dbReference type="STRING" id="1703345.A3860_18740"/>
<protein>
    <submittedName>
        <fullName evidence="1">Uncharacterized protein</fullName>
    </submittedName>
</protein>
<keyword evidence="2" id="KW-1185">Reference proteome</keyword>
<evidence type="ECO:0000313" key="2">
    <source>
        <dbReference type="Proteomes" id="UP000192796"/>
    </source>
</evidence>
<dbReference type="Pfam" id="PF05045">
    <property type="entry name" value="RgpF"/>
    <property type="match status" value="1"/>
</dbReference>
<accession>A0A1V9G2C2</accession>
<evidence type="ECO:0000313" key="1">
    <source>
        <dbReference type="EMBL" id="OQP64795.1"/>
    </source>
</evidence>
<dbReference type="EMBL" id="LVYD01000041">
    <property type="protein sequence ID" value="OQP64795.1"/>
    <property type="molecule type" value="Genomic_DNA"/>
</dbReference>
<reference evidence="1 2" key="1">
    <citation type="submission" date="2016-03" db="EMBL/GenBank/DDBJ databases">
        <title>Niastella vici sp. nov., isolated from farmland soil.</title>
        <authorList>
            <person name="Chen L."/>
            <person name="Wang D."/>
            <person name="Yang S."/>
            <person name="Wang G."/>
        </authorList>
    </citation>
    <scope>NUCLEOTIDE SEQUENCE [LARGE SCALE GENOMIC DNA]</scope>
    <source>
        <strain evidence="1 2">DJ57</strain>
    </source>
</reference>
<dbReference type="Proteomes" id="UP000192796">
    <property type="component" value="Unassembled WGS sequence"/>
</dbReference>
<sequence length="230" mass="26538">MTYFNQELTLPFYLFYNCVADSWYRIMQKKGGSGEQEPVTGSNLQHLYKKESTNKGKDIGGKLVLMDTYLKMGVQSDYILLLHDKHSPYHTHSNQWKKDLFRIAENSFQQKIIDLFNSDPQTGIVASKNAIRNEVDNEQKRNAYIDSALIQSLKTKYNIQPPGLQYVAGTMFWVKASLFEDFFKQNPPLQIRSELDSGNVTDIDGPTITHAWERLLCWIVTNKGYQIRGI</sequence>
<organism evidence="1 2">
    <name type="scientific">Niastella vici</name>
    <dbReference type="NCBI Taxonomy" id="1703345"/>
    <lineage>
        <taxon>Bacteria</taxon>
        <taxon>Pseudomonadati</taxon>
        <taxon>Bacteroidota</taxon>
        <taxon>Chitinophagia</taxon>
        <taxon>Chitinophagales</taxon>
        <taxon>Chitinophagaceae</taxon>
        <taxon>Niastella</taxon>
    </lineage>
</organism>
<gene>
    <name evidence="1" type="ORF">A3860_18740</name>
</gene>
<name>A0A1V9G2C2_9BACT</name>
<proteinExistence type="predicted"/>